<name>A0ABV7GL87_9GAMM</name>
<keyword evidence="2" id="KW-1185">Reference proteome</keyword>
<sequence>MKPETVCIDLEQHATHYSRCTQKAKSMFTEICSELSGKHLLSSKAQSLTRMYCKASISYQPVIASIGEPKPITATQMQEKECNRLILKAMQDDSPEVAAKKEKVCALVR</sequence>
<comment type="caution">
    <text evidence="1">The sequence shown here is derived from an EMBL/GenBank/DDBJ whole genome shotgun (WGS) entry which is preliminary data.</text>
</comment>
<proteinExistence type="predicted"/>
<gene>
    <name evidence="1" type="ORF">ACFOE0_21835</name>
</gene>
<evidence type="ECO:0000313" key="1">
    <source>
        <dbReference type="EMBL" id="MFC3140800.1"/>
    </source>
</evidence>
<dbReference type="RefSeq" id="WP_248934641.1">
    <property type="nucleotide sequence ID" value="NZ_JAKILF010000001.1"/>
</dbReference>
<accession>A0ABV7GL87</accession>
<protein>
    <submittedName>
        <fullName evidence="1">Uncharacterized protein</fullName>
    </submittedName>
</protein>
<dbReference type="Proteomes" id="UP001595621">
    <property type="component" value="Unassembled WGS sequence"/>
</dbReference>
<dbReference type="EMBL" id="JBHRTD010000018">
    <property type="protein sequence ID" value="MFC3140800.1"/>
    <property type="molecule type" value="Genomic_DNA"/>
</dbReference>
<reference evidence="2" key="1">
    <citation type="journal article" date="2019" name="Int. J. Syst. Evol. Microbiol.">
        <title>The Global Catalogue of Microorganisms (GCM) 10K type strain sequencing project: providing services to taxonomists for standard genome sequencing and annotation.</title>
        <authorList>
            <consortium name="The Broad Institute Genomics Platform"/>
            <consortium name="The Broad Institute Genome Sequencing Center for Infectious Disease"/>
            <person name="Wu L."/>
            <person name="Ma J."/>
        </authorList>
    </citation>
    <scope>NUCLEOTIDE SEQUENCE [LARGE SCALE GENOMIC DNA]</scope>
    <source>
        <strain evidence="2">KCTC 52277</strain>
    </source>
</reference>
<evidence type="ECO:0000313" key="2">
    <source>
        <dbReference type="Proteomes" id="UP001595621"/>
    </source>
</evidence>
<organism evidence="1 2">
    <name type="scientific">Shewanella submarina</name>
    <dbReference type="NCBI Taxonomy" id="2016376"/>
    <lineage>
        <taxon>Bacteria</taxon>
        <taxon>Pseudomonadati</taxon>
        <taxon>Pseudomonadota</taxon>
        <taxon>Gammaproteobacteria</taxon>
        <taxon>Alteromonadales</taxon>
        <taxon>Shewanellaceae</taxon>
        <taxon>Shewanella</taxon>
    </lineage>
</organism>